<keyword evidence="9 11" id="KW-0472">Membrane</keyword>
<evidence type="ECO:0000313" key="13">
    <source>
        <dbReference type="EMBL" id="PTQ07361.1"/>
    </source>
</evidence>
<gene>
    <name evidence="11" type="primary">mtgA</name>
    <name evidence="13" type="ORF">CLG96_17580</name>
</gene>
<dbReference type="GO" id="GO:0016763">
    <property type="term" value="F:pentosyltransferase activity"/>
    <property type="evidence" value="ECO:0007669"/>
    <property type="project" value="InterPro"/>
</dbReference>
<evidence type="ECO:0000256" key="3">
    <source>
        <dbReference type="ARBA" id="ARBA00022676"/>
    </source>
</evidence>
<keyword evidence="1 11" id="KW-1003">Cell membrane</keyword>
<dbReference type="Proteomes" id="UP000244162">
    <property type="component" value="Unassembled WGS sequence"/>
</dbReference>
<keyword evidence="6 11" id="KW-0133">Cell shape</keyword>
<name>A0A2T5FTG7_9SPHN</name>
<dbReference type="InterPro" id="IPR011812">
    <property type="entry name" value="Pep_trsgly"/>
</dbReference>
<dbReference type="PANTHER" id="PTHR30400">
    <property type="entry name" value="MONOFUNCTIONAL BIOSYNTHETIC PEPTIDOGLYCAN TRANSGLYCOSYLASE"/>
    <property type="match status" value="1"/>
</dbReference>
<dbReference type="HAMAP" id="MF_00766">
    <property type="entry name" value="PGT_MtgA"/>
    <property type="match status" value="1"/>
</dbReference>
<dbReference type="OrthoDB" id="9766909at2"/>
<proteinExistence type="inferred from homology"/>
<dbReference type="NCBIfam" id="TIGR02070">
    <property type="entry name" value="mono_pep_trsgly"/>
    <property type="match status" value="1"/>
</dbReference>
<dbReference type="InterPro" id="IPR023346">
    <property type="entry name" value="Lysozyme-like_dom_sf"/>
</dbReference>
<evidence type="ECO:0000256" key="11">
    <source>
        <dbReference type="HAMAP-Rule" id="MF_00766"/>
    </source>
</evidence>
<keyword evidence="4 11" id="KW-0808">Transferase</keyword>
<evidence type="ECO:0000256" key="5">
    <source>
        <dbReference type="ARBA" id="ARBA00022692"/>
    </source>
</evidence>
<comment type="caution">
    <text evidence="13">The sequence shown here is derived from an EMBL/GenBank/DDBJ whole genome shotgun (WGS) entry which is preliminary data.</text>
</comment>
<comment type="function">
    <text evidence="11">Peptidoglycan polymerase that catalyzes glycan chain elongation from lipid-linked precursors.</text>
</comment>
<keyword evidence="3 11" id="KW-0328">Glycosyltransferase</keyword>
<dbReference type="SUPFAM" id="SSF53955">
    <property type="entry name" value="Lysozyme-like"/>
    <property type="match status" value="1"/>
</dbReference>
<dbReference type="InterPro" id="IPR036950">
    <property type="entry name" value="PBP_transglycosylase"/>
</dbReference>
<comment type="similarity">
    <text evidence="11">Belongs to the glycosyltransferase 51 family.</text>
</comment>
<dbReference type="Pfam" id="PF00912">
    <property type="entry name" value="Transgly"/>
    <property type="match status" value="1"/>
</dbReference>
<feature type="transmembrane region" description="Helical" evidence="11">
    <location>
        <begin position="21"/>
        <end position="44"/>
    </location>
</feature>
<evidence type="ECO:0000259" key="12">
    <source>
        <dbReference type="Pfam" id="PF00912"/>
    </source>
</evidence>
<dbReference type="GO" id="GO:0009252">
    <property type="term" value="P:peptidoglycan biosynthetic process"/>
    <property type="evidence" value="ECO:0007669"/>
    <property type="project" value="UniProtKB-UniRule"/>
</dbReference>
<keyword evidence="10 11" id="KW-0961">Cell wall biogenesis/degradation</keyword>
<dbReference type="Gene3D" id="1.10.3810.10">
    <property type="entry name" value="Biosynthetic peptidoglycan transglycosylase-like"/>
    <property type="match status" value="1"/>
</dbReference>
<accession>A0A2T5FTG7</accession>
<dbReference type="GO" id="GO:0008360">
    <property type="term" value="P:regulation of cell shape"/>
    <property type="evidence" value="ECO:0007669"/>
    <property type="project" value="UniProtKB-KW"/>
</dbReference>
<comment type="subcellular location">
    <subcellularLocation>
        <location evidence="11">Cell inner membrane</location>
        <topology evidence="11">Single-pass membrane protein</topology>
    </subcellularLocation>
</comment>
<dbReference type="AlphaFoldDB" id="A0A2T5FTG7"/>
<evidence type="ECO:0000256" key="7">
    <source>
        <dbReference type="ARBA" id="ARBA00022984"/>
    </source>
</evidence>
<dbReference type="EC" id="2.4.99.28" evidence="11"/>
<evidence type="ECO:0000256" key="2">
    <source>
        <dbReference type="ARBA" id="ARBA00022519"/>
    </source>
</evidence>
<reference evidence="13 14" key="1">
    <citation type="submission" date="2017-09" db="EMBL/GenBank/DDBJ databases">
        <title>Sphingomonas panjinensis sp.nov., isolated from oil-contaminated soil.</title>
        <authorList>
            <person name="Wang L."/>
            <person name="Chen L."/>
        </authorList>
    </citation>
    <scope>NUCLEOTIDE SEQUENCE [LARGE SCALE GENOMIC DNA]</scope>
    <source>
        <strain evidence="13 14">FW-11</strain>
    </source>
</reference>
<evidence type="ECO:0000256" key="9">
    <source>
        <dbReference type="ARBA" id="ARBA00023136"/>
    </source>
</evidence>
<dbReference type="GO" id="GO:0071555">
    <property type="term" value="P:cell wall organization"/>
    <property type="evidence" value="ECO:0007669"/>
    <property type="project" value="UniProtKB-KW"/>
</dbReference>
<evidence type="ECO:0000256" key="1">
    <source>
        <dbReference type="ARBA" id="ARBA00022475"/>
    </source>
</evidence>
<evidence type="ECO:0000256" key="6">
    <source>
        <dbReference type="ARBA" id="ARBA00022960"/>
    </source>
</evidence>
<protein>
    <recommendedName>
        <fullName evidence="11">Biosynthetic peptidoglycan transglycosylase</fullName>
        <ecNumber evidence="11">2.4.99.28</ecNumber>
    </recommendedName>
    <alternativeName>
        <fullName evidence="11">Glycan polymerase</fullName>
    </alternativeName>
    <alternativeName>
        <fullName evidence="11">Peptidoglycan glycosyltransferase MtgA</fullName>
        <shortName evidence="11">PGT</shortName>
    </alternativeName>
</protein>
<dbReference type="EMBL" id="NWBU01000018">
    <property type="protein sequence ID" value="PTQ07361.1"/>
    <property type="molecule type" value="Genomic_DNA"/>
</dbReference>
<dbReference type="GO" id="GO:0008955">
    <property type="term" value="F:peptidoglycan glycosyltransferase activity"/>
    <property type="evidence" value="ECO:0007669"/>
    <property type="project" value="UniProtKB-UniRule"/>
</dbReference>
<dbReference type="InterPro" id="IPR001264">
    <property type="entry name" value="Glyco_trans_51"/>
</dbReference>
<evidence type="ECO:0000256" key="10">
    <source>
        <dbReference type="ARBA" id="ARBA00023316"/>
    </source>
</evidence>
<feature type="domain" description="Glycosyl transferase family 51" evidence="12">
    <location>
        <begin position="64"/>
        <end position="211"/>
    </location>
</feature>
<dbReference type="UniPathway" id="UPA00219"/>
<keyword evidence="14" id="KW-1185">Reference proteome</keyword>
<comment type="catalytic activity">
    <reaction evidence="11">
        <text>[GlcNAc-(1-&gt;4)-Mur2Ac(oyl-L-Ala-gamma-D-Glu-L-Lys-D-Ala-D-Ala)](n)-di-trans,octa-cis-undecaprenyl diphosphate + beta-D-GlcNAc-(1-&gt;4)-Mur2Ac(oyl-L-Ala-gamma-D-Glu-L-Lys-D-Ala-D-Ala)-di-trans,octa-cis-undecaprenyl diphosphate = [GlcNAc-(1-&gt;4)-Mur2Ac(oyl-L-Ala-gamma-D-Glu-L-Lys-D-Ala-D-Ala)](n+1)-di-trans,octa-cis-undecaprenyl diphosphate + di-trans,octa-cis-undecaprenyl diphosphate + H(+)</text>
        <dbReference type="Rhea" id="RHEA:23708"/>
        <dbReference type="Rhea" id="RHEA-COMP:9602"/>
        <dbReference type="Rhea" id="RHEA-COMP:9603"/>
        <dbReference type="ChEBI" id="CHEBI:15378"/>
        <dbReference type="ChEBI" id="CHEBI:58405"/>
        <dbReference type="ChEBI" id="CHEBI:60033"/>
        <dbReference type="ChEBI" id="CHEBI:78435"/>
        <dbReference type="EC" id="2.4.99.28"/>
    </reaction>
</comment>
<keyword evidence="8 11" id="KW-1133">Transmembrane helix</keyword>
<evidence type="ECO:0000256" key="8">
    <source>
        <dbReference type="ARBA" id="ARBA00022989"/>
    </source>
</evidence>
<comment type="pathway">
    <text evidence="11">Cell wall biogenesis; peptidoglycan biosynthesis.</text>
</comment>
<dbReference type="GO" id="GO:0005886">
    <property type="term" value="C:plasma membrane"/>
    <property type="evidence" value="ECO:0007669"/>
    <property type="project" value="UniProtKB-SubCell"/>
</dbReference>
<dbReference type="GO" id="GO:0009274">
    <property type="term" value="C:peptidoglycan-based cell wall"/>
    <property type="evidence" value="ECO:0007669"/>
    <property type="project" value="InterPro"/>
</dbReference>
<organism evidence="13 14">
    <name type="scientific">Sphingomonas oleivorans</name>
    <dbReference type="NCBI Taxonomy" id="1735121"/>
    <lineage>
        <taxon>Bacteria</taxon>
        <taxon>Pseudomonadati</taxon>
        <taxon>Pseudomonadota</taxon>
        <taxon>Alphaproteobacteria</taxon>
        <taxon>Sphingomonadales</taxon>
        <taxon>Sphingomonadaceae</taxon>
        <taxon>Sphingomonas</taxon>
    </lineage>
</organism>
<keyword evidence="2 11" id="KW-0997">Cell inner membrane</keyword>
<dbReference type="PANTHER" id="PTHR30400:SF0">
    <property type="entry name" value="BIOSYNTHETIC PEPTIDOGLYCAN TRANSGLYCOSYLASE"/>
    <property type="match status" value="1"/>
</dbReference>
<evidence type="ECO:0000256" key="4">
    <source>
        <dbReference type="ARBA" id="ARBA00022679"/>
    </source>
</evidence>
<keyword evidence="7 11" id="KW-0573">Peptidoglycan synthesis</keyword>
<keyword evidence="5 11" id="KW-0812">Transmembrane</keyword>
<evidence type="ECO:0000313" key="14">
    <source>
        <dbReference type="Proteomes" id="UP000244162"/>
    </source>
</evidence>
<sequence>MATTLNKPLRKKKGTRRSPAYRIGWFFGRAIIFFVAGSALWVLLYRFVPPPITFTMIGDLAGGREISKDWMSLSEMDPDMARAAIGAEDWNFCTHNGFEFGAIRDAYLSNAKGNKRIRGGSTISQQTAKNAFLWQGGGYFRKGLEAWFTVLIEAIWPKQRIMEVYLNIAETGIATYGANAGAMRYFHHDASRLSTTEAARIAAVLPLPKKRGAVAPRGFTRRYGNSIASRIGVVRRGAMDACLR</sequence>
<dbReference type="RefSeq" id="WP_107970026.1">
    <property type="nucleotide sequence ID" value="NZ_NWBU01000018.1"/>
</dbReference>